<dbReference type="CDD" id="cd00063">
    <property type="entry name" value="FN3"/>
    <property type="match status" value="2"/>
</dbReference>
<feature type="domain" description="Fibronectin type-III" evidence="2">
    <location>
        <begin position="210"/>
        <end position="303"/>
    </location>
</feature>
<dbReference type="Gene3D" id="2.60.40.10">
    <property type="entry name" value="Immunoglobulins"/>
    <property type="match status" value="3"/>
</dbReference>
<dbReference type="PROSITE" id="PS50853">
    <property type="entry name" value="FN3"/>
    <property type="match status" value="1"/>
</dbReference>
<name>A0AAD9MW99_9ANNE</name>
<accession>A0AAD9MW99</accession>
<evidence type="ECO:0000313" key="4">
    <source>
        <dbReference type="Proteomes" id="UP001208570"/>
    </source>
</evidence>
<organism evidence="3 4">
    <name type="scientific">Paralvinella palmiformis</name>
    <dbReference type="NCBI Taxonomy" id="53620"/>
    <lineage>
        <taxon>Eukaryota</taxon>
        <taxon>Metazoa</taxon>
        <taxon>Spiralia</taxon>
        <taxon>Lophotrochozoa</taxon>
        <taxon>Annelida</taxon>
        <taxon>Polychaeta</taxon>
        <taxon>Sedentaria</taxon>
        <taxon>Canalipalpata</taxon>
        <taxon>Terebellida</taxon>
        <taxon>Terebelliformia</taxon>
        <taxon>Alvinellidae</taxon>
        <taxon>Paralvinella</taxon>
    </lineage>
</organism>
<dbReference type="InterPro" id="IPR013783">
    <property type="entry name" value="Ig-like_fold"/>
</dbReference>
<dbReference type="InterPro" id="IPR003961">
    <property type="entry name" value="FN3_dom"/>
</dbReference>
<protein>
    <recommendedName>
        <fullName evidence="2">Fibronectin type-III domain-containing protein</fullName>
    </recommendedName>
</protein>
<gene>
    <name evidence="3" type="ORF">LSH36_517g03010</name>
</gene>
<reference evidence="3" key="1">
    <citation type="journal article" date="2023" name="Mol. Biol. Evol.">
        <title>Third-Generation Sequencing Reveals the Adaptive Role of the Epigenome in Three Deep-Sea Polychaetes.</title>
        <authorList>
            <person name="Perez M."/>
            <person name="Aroh O."/>
            <person name="Sun Y."/>
            <person name="Lan Y."/>
            <person name="Juniper S.K."/>
            <person name="Young C.R."/>
            <person name="Angers B."/>
            <person name="Qian P.Y."/>
        </authorList>
    </citation>
    <scope>NUCLEOTIDE SEQUENCE</scope>
    <source>
        <strain evidence="3">P08H-3</strain>
    </source>
</reference>
<dbReference type="PANTHER" id="PTHR46708:SF2">
    <property type="entry name" value="FIBRONECTIN TYPE-III DOMAIN-CONTAINING PROTEIN"/>
    <property type="match status" value="1"/>
</dbReference>
<keyword evidence="4" id="KW-1185">Reference proteome</keyword>
<keyword evidence="1" id="KW-0677">Repeat</keyword>
<evidence type="ECO:0000313" key="3">
    <source>
        <dbReference type="EMBL" id="KAK2148087.1"/>
    </source>
</evidence>
<sequence>MTTDEAFTGTGLSTPSYATDNVYSSEATVSDQEIGTLDHRPDVGHSYASTSSTHFAGTAVMGLASTGYAMTDVGGRASGGLSTEVASNNTAAGQTTSEGTPKLSTMSNFDLECVVDSNSIINDELATTNNSLTFNWTLSESSSSLNCKNITICITSGADVCKYPSTNVSSGRVTFVDLTPGTTYMVNISVTDSTYGMTSDTASGTTKLIPPVSPGVVSVTEINITVNWTNPAANYNTVIINCTGLGDAKSDIVNVSNNKNIGTCSGLTPGAIYNIILSTALNSGATPPAETETLHSVTDTAAPIIDVDAIAVDETSITVSWSKPEGVVDKYILTCDDIETIVTTTNGSCTNLTSGDTYNVIVCSSLNGSEPMENCSTPESVTTVPYGPAFVLVEDRNTSAIEVNVEGPEEYTLFDLYLVCVDGEDSVSENCPRNADLTVPSNESFFTISDLTAGVTYYIQVYTSSNNVISTDMVDTTNTTCKSSWNNVELL</sequence>
<dbReference type="SUPFAM" id="SSF49265">
    <property type="entry name" value="Fibronectin type III"/>
    <property type="match status" value="3"/>
</dbReference>
<evidence type="ECO:0000256" key="1">
    <source>
        <dbReference type="ARBA" id="ARBA00022737"/>
    </source>
</evidence>
<proteinExistence type="predicted"/>
<dbReference type="EMBL" id="JAODUP010000517">
    <property type="protein sequence ID" value="KAK2148087.1"/>
    <property type="molecule type" value="Genomic_DNA"/>
</dbReference>
<dbReference type="InterPro" id="IPR050991">
    <property type="entry name" value="ECM_Regulatory_Proteins"/>
</dbReference>
<dbReference type="PANTHER" id="PTHR46708">
    <property type="entry name" value="TENASCIN"/>
    <property type="match status" value="1"/>
</dbReference>
<dbReference type="InterPro" id="IPR036116">
    <property type="entry name" value="FN3_sf"/>
</dbReference>
<dbReference type="Proteomes" id="UP001208570">
    <property type="component" value="Unassembled WGS sequence"/>
</dbReference>
<dbReference type="Pfam" id="PF00041">
    <property type="entry name" value="fn3"/>
    <property type="match status" value="1"/>
</dbReference>
<evidence type="ECO:0000259" key="2">
    <source>
        <dbReference type="PROSITE" id="PS50853"/>
    </source>
</evidence>
<dbReference type="SMART" id="SM00060">
    <property type="entry name" value="FN3"/>
    <property type="match status" value="4"/>
</dbReference>
<comment type="caution">
    <text evidence="3">The sequence shown here is derived from an EMBL/GenBank/DDBJ whole genome shotgun (WGS) entry which is preliminary data.</text>
</comment>
<dbReference type="AlphaFoldDB" id="A0AAD9MW99"/>